<feature type="domain" description="ComEC/Rec2-related protein" evidence="7">
    <location>
        <begin position="152"/>
        <end position="393"/>
    </location>
</feature>
<feature type="transmembrane region" description="Helical" evidence="6">
    <location>
        <begin position="176"/>
        <end position="198"/>
    </location>
</feature>
<dbReference type="InterPro" id="IPR004477">
    <property type="entry name" value="ComEC_N"/>
</dbReference>
<sequence length="393" mass="41139">MRVERDMAGIALFFMAGTASGMLLLPDIASSPEVLSHARTAASAASLLQIPAGIAVLLHTSRLTSAAGKEAIITSGRNNSLIYITLTLLMFYLSGLSGALASAISSDIVIRECSGAAASADRLIERCSRHFRDAIDAVPYGDPGCNALAKALLSGDKSSVTTEIKEAFRASGASHILALSGMHLGVIYAILLKATAFAGNSPGAKKIRSVIIVVISGGYTLVTGASASLVRAMLFITINEAARIAGRQPSPMNTFFASALIQLTVEPGSIRSAGFQLSYLAVAGIHLLYPSMRQWYPGNGKGDILKKIWNSAALSIACQIFTGPAAWIIFGTFPKYFLITNLLAVPLSTFLMVLSAAATILYPAGLCPELLLRACSKSAEMLSLTLDLIAGLP</sequence>
<keyword evidence="3 6" id="KW-0812">Transmembrane</keyword>
<dbReference type="AlphaFoldDB" id="A0A9D9N0Q1"/>
<evidence type="ECO:0000256" key="6">
    <source>
        <dbReference type="SAM" id="Phobius"/>
    </source>
</evidence>
<comment type="subcellular location">
    <subcellularLocation>
        <location evidence="1">Cell membrane</location>
        <topology evidence="1">Multi-pass membrane protein</topology>
    </subcellularLocation>
</comment>
<evidence type="ECO:0000256" key="2">
    <source>
        <dbReference type="ARBA" id="ARBA00022475"/>
    </source>
</evidence>
<dbReference type="NCBIfam" id="TIGR00360">
    <property type="entry name" value="ComEC_N-term"/>
    <property type="match status" value="1"/>
</dbReference>
<feature type="transmembrane region" description="Helical" evidence="6">
    <location>
        <begin position="7"/>
        <end position="29"/>
    </location>
</feature>
<evidence type="ECO:0000259" key="7">
    <source>
        <dbReference type="Pfam" id="PF03772"/>
    </source>
</evidence>
<dbReference type="GO" id="GO:0005886">
    <property type="term" value="C:plasma membrane"/>
    <property type="evidence" value="ECO:0007669"/>
    <property type="project" value="UniProtKB-SubCell"/>
</dbReference>
<keyword evidence="4 6" id="KW-1133">Transmembrane helix</keyword>
<dbReference type="EMBL" id="JADIMK010000065">
    <property type="protein sequence ID" value="MBO8455943.1"/>
    <property type="molecule type" value="Genomic_DNA"/>
</dbReference>
<dbReference type="InterPro" id="IPR052159">
    <property type="entry name" value="Competence_DNA_uptake"/>
</dbReference>
<comment type="caution">
    <text evidence="8">The sequence shown here is derived from an EMBL/GenBank/DDBJ whole genome shotgun (WGS) entry which is preliminary data.</text>
</comment>
<feature type="transmembrane region" description="Helical" evidence="6">
    <location>
        <begin position="336"/>
        <end position="362"/>
    </location>
</feature>
<accession>A0A9D9N0Q1</accession>
<evidence type="ECO:0000313" key="9">
    <source>
        <dbReference type="Proteomes" id="UP000823617"/>
    </source>
</evidence>
<dbReference type="PANTHER" id="PTHR30619:SF1">
    <property type="entry name" value="RECOMBINATION PROTEIN 2"/>
    <property type="match status" value="1"/>
</dbReference>
<feature type="transmembrane region" description="Helical" evidence="6">
    <location>
        <begin position="309"/>
        <end position="330"/>
    </location>
</feature>
<evidence type="ECO:0000256" key="5">
    <source>
        <dbReference type="ARBA" id="ARBA00023136"/>
    </source>
</evidence>
<evidence type="ECO:0000313" key="8">
    <source>
        <dbReference type="EMBL" id="MBO8455943.1"/>
    </source>
</evidence>
<name>A0A9D9N0Q1_9BACT</name>
<keyword evidence="5 6" id="KW-0472">Membrane</keyword>
<dbReference type="Pfam" id="PF03772">
    <property type="entry name" value="Competence"/>
    <property type="match status" value="1"/>
</dbReference>
<feature type="transmembrane region" description="Helical" evidence="6">
    <location>
        <begin position="210"/>
        <end position="230"/>
    </location>
</feature>
<dbReference type="PANTHER" id="PTHR30619">
    <property type="entry name" value="DNA INTERNALIZATION/COMPETENCE PROTEIN COMEC/REC2"/>
    <property type="match status" value="1"/>
</dbReference>
<proteinExistence type="predicted"/>
<reference evidence="8" key="1">
    <citation type="submission" date="2020-10" db="EMBL/GenBank/DDBJ databases">
        <authorList>
            <person name="Gilroy R."/>
        </authorList>
    </citation>
    <scope>NUCLEOTIDE SEQUENCE</scope>
    <source>
        <strain evidence="8">B1-3475</strain>
    </source>
</reference>
<evidence type="ECO:0000256" key="3">
    <source>
        <dbReference type="ARBA" id="ARBA00022692"/>
    </source>
</evidence>
<organism evidence="8 9">
    <name type="scientific">Candidatus Cryptobacteroides intestinigallinarum</name>
    <dbReference type="NCBI Taxonomy" id="2840767"/>
    <lineage>
        <taxon>Bacteria</taxon>
        <taxon>Pseudomonadati</taxon>
        <taxon>Bacteroidota</taxon>
        <taxon>Bacteroidia</taxon>
        <taxon>Bacteroidales</taxon>
        <taxon>Candidatus Cryptobacteroides</taxon>
    </lineage>
</organism>
<dbReference type="Proteomes" id="UP000823617">
    <property type="component" value="Unassembled WGS sequence"/>
</dbReference>
<gene>
    <name evidence="8" type="ORF">IAC08_06020</name>
</gene>
<feature type="transmembrane region" description="Helical" evidence="6">
    <location>
        <begin position="81"/>
        <end position="104"/>
    </location>
</feature>
<evidence type="ECO:0000256" key="4">
    <source>
        <dbReference type="ARBA" id="ARBA00022989"/>
    </source>
</evidence>
<reference evidence="8" key="2">
    <citation type="journal article" date="2021" name="PeerJ">
        <title>Extensive microbial diversity within the chicken gut microbiome revealed by metagenomics and culture.</title>
        <authorList>
            <person name="Gilroy R."/>
            <person name="Ravi A."/>
            <person name="Getino M."/>
            <person name="Pursley I."/>
            <person name="Horton D.L."/>
            <person name="Alikhan N.F."/>
            <person name="Baker D."/>
            <person name="Gharbi K."/>
            <person name="Hall N."/>
            <person name="Watson M."/>
            <person name="Adriaenssens E.M."/>
            <person name="Foster-Nyarko E."/>
            <person name="Jarju S."/>
            <person name="Secka A."/>
            <person name="Antonio M."/>
            <person name="Oren A."/>
            <person name="Chaudhuri R.R."/>
            <person name="La Ragione R."/>
            <person name="Hildebrand F."/>
            <person name="Pallen M.J."/>
        </authorList>
    </citation>
    <scope>NUCLEOTIDE SEQUENCE</scope>
    <source>
        <strain evidence="8">B1-3475</strain>
    </source>
</reference>
<evidence type="ECO:0000256" key="1">
    <source>
        <dbReference type="ARBA" id="ARBA00004651"/>
    </source>
</evidence>
<protein>
    <submittedName>
        <fullName evidence="8">ComEC/Rec2 family competence protein</fullName>
    </submittedName>
</protein>
<keyword evidence="2" id="KW-1003">Cell membrane</keyword>